<dbReference type="PANTHER" id="PTHR43002">
    <property type="entry name" value="GLYCOGEN DEBRANCHING ENZYME"/>
    <property type="match status" value="1"/>
</dbReference>
<dbReference type="CDD" id="cd02860">
    <property type="entry name" value="E_set_Pullulanase"/>
    <property type="match status" value="1"/>
</dbReference>
<dbReference type="GO" id="GO:0005975">
    <property type="term" value="P:carbohydrate metabolic process"/>
    <property type="evidence" value="ECO:0007669"/>
    <property type="project" value="InterPro"/>
</dbReference>
<reference evidence="4" key="1">
    <citation type="submission" date="2016-10" db="EMBL/GenBank/DDBJ databases">
        <authorList>
            <person name="Varghese N."/>
            <person name="Submissions S."/>
        </authorList>
    </citation>
    <scope>NUCLEOTIDE SEQUENCE [LARGE SCALE GENOMIC DNA]</scope>
    <source>
        <strain evidence="4">IBRC-M10078</strain>
    </source>
</reference>
<dbReference type="Pfam" id="PF17999">
    <property type="entry name" value="PulA_N1"/>
    <property type="match status" value="1"/>
</dbReference>
<protein>
    <submittedName>
        <fullName evidence="3">Pullulanase</fullName>
    </submittedName>
</protein>
<dbReference type="GO" id="GO:0004553">
    <property type="term" value="F:hydrolase activity, hydrolyzing O-glycosyl compounds"/>
    <property type="evidence" value="ECO:0007669"/>
    <property type="project" value="InterPro"/>
</dbReference>
<dbReference type="InterPro" id="IPR006047">
    <property type="entry name" value="GH13_cat_dom"/>
</dbReference>
<dbReference type="CDD" id="cd11341">
    <property type="entry name" value="AmyAc_Pullulanase_LD-like"/>
    <property type="match status" value="1"/>
</dbReference>
<gene>
    <name evidence="3" type="ORF">SAMN05216565_101197</name>
</gene>
<evidence type="ECO:0000313" key="4">
    <source>
        <dbReference type="Proteomes" id="UP000199159"/>
    </source>
</evidence>
<dbReference type="InterPro" id="IPR040697">
    <property type="entry name" value="PulA_N1"/>
</dbReference>
<dbReference type="EMBL" id="FNJU01000001">
    <property type="protein sequence ID" value="SDP01060.1"/>
    <property type="molecule type" value="Genomic_DNA"/>
</dbReference>
<feature type="domain" description="Glycosyl hydrolase family 13 catalytic" evidence="2">
    <location>
        <begin position="248"/>
        <end position="618"/>
    </location>
</feature>
<dbReference type="InterPro" id="IPR049117">
    <property type="entry name" value="pulA_all-beta"/>
</dbReference>
<dbReference type="Gene3D" id="2.60.40.1180">
    <property type="entry name" value="Golgi alpha-mannosidase II"/>
    <property type="match status" value="1"/>
</dbReference>
<dbReference type="Gene3D" id="3.20.20.80">
    <property type="entry name" value="Glycosidases"/>
    <property type="match status" value="1"/>
</dbReference>
<dbReference type="InterPro" id="IPR013780">
    <property type="entry name" value="Glyco_hydro_b"/>
</dbReference>
<evidence type="ECO:0000259" key="2">
    <source>
        <dbReference type="SMART" id="SM00642"/>
    </source>
</evidence>
<sequence length="721" mass="83012">MAEISRVFEAYLDRLNVITILMPHSYNNGQSTTFTLYDQQHHLWELEIKEVAVIDGYNKYQCTVNAFLDIGSSYVIRDEYQAETDLQIGAVIRTKEFDEAYYYEGDDLGVTYQSTSSQFKLWAPTASEVMLVLYQKQSNREEIHQMSRENNGVWVLSIPGDLDGFYYKYKVCVNLVWREAVDPYTVALSLNGEYGIVVDLRKTRTTKRILPYFQHMTDAVIYETHIRDFTIHPESGIHHKGKYLGLTELGTRRNNHTSTGLSYLKELGITHVELLPFNDFGGVDEREPDKSYNWGYNPLHFNAPEGSYATKPSDPYSRIIELKKAIDVLNQHGIRVIMDVVYNHVYIREDSSFEKIVPGYYFRHDEHGMPSNGTGVGNDIASERKMVRKFILDSVVFWIKEYGIDGLRFDLMGILDIDTMNTIRRVVDEIDPTIIMFGEGWDLNTPLPFDKKAVIKNARHLPGIGQFNDRFRDVVKGSTFNLYDRGYALGNMHKEYDVKQSIAGSISLGKGEKGLFYEPSQTINYVESHDNHTLWDKMEECNSNESVTTRKKRQRLASSLVLLSQGVPFIHSGQEFYRTKQGVENSYKSPDEINWMDWKRKEENIDEVNYVKGLITLRKTHGAFRLPTAALIRKHLTFHKSQDGIILYSLNQVKHYGPWNHLVVMHSNLHEETLVELPTAGIWEVICDNENAGIRSLYTVRGEAIKLSPISTIVLYENNGE</sequence>
<dbReference type="Pfam" id="PF21653">
    <property type="entry name" value="pulA_all-beta"/>
    <property type="match status" value="1"/>
</dbReference>
<dbReference type="Gene3D" id="2.60.40.10">
    <property type="entry name" value="Immunoglobulins"/>
    <property type="match status" value="1"/>
</dbReference>
<accession>A0A1H0P8I7</accession>
<dbReference type="InterPro" id="IPR017853">
    <property type="entry name" value="GH"/>
</dbReference>
<evidence type="ECO:0000313" key="3">
    <source>
        <dbReference type="EMBL" id="SDP01060.1"/>
    </source>
</evidence>
<evidence type="ECO:0000256" key="1">
    <source>
        <dbReference type="ARBA" id="ARBA00008061"/>
    </source>
</evidence>
<organism evidence="3 4">
    <name type="scientific">Litchfieldia salsa</name>
    <dbReference type="NCBI Taxonomy" id="930152"/>
    <lineage>
        <taxon>Bacteria</taxon>
        <taxon>Bacillati</taxon>
        <taxon>Bacillota</taxon>
        <taxon>Bacilli</taxon>
        <taxon>Bacillales</taxon>
        <taxon>Bacillaceae</taxon>
        <taxon>Litchfieldia</taxon>
    </lineage>
</organism>
<name>A0A1H0P8I7_9BACI</name>
<dbReference type="AlphaFoldDB" id="A0A1H0P8I7"/>
<dbReference type="RefSeq" id="WP_090849266.1">
    <property type="nucleotide sequence ID" value="NZ_FNJU01000001.1"/>
</dbReference>
<keyword evidence="4" id="KW-1185">Reference proteome</keyword>
<dbReference type="InterPro" id="IPR014756">
    <property type="entry name" value="Ig_E-set"/>
</dbReference>
<dbReference type="Gene3D" id="2.60.40.2320">
    <property type="match status" value="1"/>
</dbReference>
<dbReference type="InterPro" id="IPR011840">
    <property type="entry name" value="PulA_typeI"/>
</dbReference>
<dbReference type="STRING" id="930152.SAMN05216565_101197"/>
<dbReference type="SUPFAM" id="SSF81296">
    <property type="entry name" value="E set domains"/>
    <property type="match status" value="1"/>
</dbReference>
<proteinExistence type="inferred from homology"/>
<dbReference type="SMART" id="SM00642">
    <property type="entry name" value="Aamy"/>
    <property type="match status" value="1"/>
</dbReference>
<dbReference type="InterPro" id="IPR013783">
    <property type="entry name" value="Ig-like_fold"/>
</dbReference>
<dbReference type="Pfam" id="PF02922">
    <property type="entry name" value="CBM_48"/>
    <property type="match status" value="1"/>
</dbReference>
<dbReference type="SUPFAM" id="SSF51445">
    <property type="entry name" value="(Trans)glycosidases"/>
    <property type="match status" value="1"/>
</dbReference>
<dbReference type="SMR" id="A0A1H0P8I7"/>
<dbReference type="Proteomes" id="UP000199159">
    <property type="component" value="Unassembled WGS sequence"/>
</dbReference>
<dbReference type="OrthoDB" id="9761875at2"/>
<dbReference type="NCBIfam" id="TIGR02104">
    <property type="entry name" value="pulA_typeI"/>
    <property type="match status" value="1"/>
</dbReference>
<comment type="similarity">
    <text evidence="1">Belongs to the glycosyl hydrolase 13 family.</text>
</comment>
<dbReference type="InterPro" id="IPR004193">
    <property type="entry name" value="Glyco_hydro_13_N"/>
</dbReference>